<evidence type="ECO:0000313" key="9">
    <source>
        <dbReference type="Proteomes" id="UP000087171"/>
    </source>
</evidence>
<comment type="similarity">
    <text evidence="2">Belongs to the FKBP-type PPIase family. Tig subfamily.</text>
</comment>
<dbReference type="EC" id="5.2.1.8" evidence="3"/>
<feature type="domain" description="Trigger factor ribosome-binding bacterial" evidence="8">
    <location>
        <begin position="100"/>
        <end position="220"/>
    </location>
</feature>
<dbReference type="Proteomes" id="UP000087171">
    <property type="component" value="Chromosome Ca6"/>
</dbReference>
<dbReference type="KEGG" id="cam:101506458"/>
<sequence length="224" mass="24712">MTMITSNSITLGGVASFTTRNFCYGHMYLSNPNAKLRGPTFSLSFSRGKSLDIFSSPTATTIPTLRHLNTPISAVNSGLEASITDPNDISDFLTDATVVAEAEDEDKIQLRVELNGDQTEKVFDRILINLGRTTPPVPGFRVQKGGKSSKIPKSFLLQMLGEERVTKFAIQEILNCTMADYVKKENLDVKDRKVNTVQTVGELKQSFTPGKEFVFNVLIEPENS</sequence>
<evidence type="ECO:0000256" key="4">
    <source>
        <dbReference type="ARBA" id="ARBA00023110"/>
    </source>
</evidence>
<evidence type="ECO:0000256" key="7">
    <source>
        <dbReference type="ARBA" id="ARBA00024849"/>
    </source>
</evidence>
<gene>
    <name evidence="10" type="primary">LOC101506458</name>
</gene>
<dbReference type="GO" id="GO:0043335">
    <property type="term" value="P:protein unfolding"/>
    <property type="evidence" value="ECO:0007669"/>
    <property type="project" value="TreeGrafter"/>
</dbReference>
<dbReference type="Gene3D" id="3.30.70.1050">
    <property type="entry name" value="Trigger factor ribosome-binding domain"/>
    <property type="match status" value="1"/>
</dbReference>
<evidence type="ECO:0000256" key="2">
    <source>
        <dbReference type="ARBA" id="ARBA00005464"/>
    </source>
</evidence>
<dbReference type="SUPFAM" id="SSF102735">
    <property type="entry name" value="Trigger factor ribosome-binding domain"/>
    <property type="match status" value="1"/>
</dbReference>
<dbReference type="InterPro" id="IPR005215">
    <property type="entry name" value="Trig_fac"/>
</dbReference>
<reference evidence="10" key="2">
    <citation type="submission" date="2025-08" db="UniProtKB">
        <authorList>
            <consortium name="RefSeq"/>
        </authorList>
    </citation>
    <scope>IDENTIFICATION</scope>
    <source>
        <tissue evidence="10">Etiolated seedlings</tissue>
    </source>
</reference>
<accession>A0A1S2YNC1</accession>
<dbReference type="PANTHER" id="PTHR30560">
    <property type="entry name" value="TRIGGER FACTOR CHAPERONE AND PEPTIDYL-PROLYL CIS/TRANS ISOMERASE"/>
    <property type="match status" value="1"/>
</dbReference>
<evidence type="ECO:0000313" key="10">
    <source>
        <dbReference type="RefSeq" id="XP_004507365.1"/>
    </source>
</evidence>
<dbReference type="GO" id="GO:0015031">
    <property type="term" value="P:protein transport"/>
    <property type="evidence" value="ECO:0007669"/>
    <property type="project" value="InterPro"/>
</dbReference>
<keyword evidence="5" id="KW-0143">Chaperone</keyword>
<dbReference type="FunFam" id="3.30.70.1050:FF:000004">
    <property type="entry name" value="Trigger factor"/>
    <property type="match status" value="1"/>
</dbReference>
<dbReference type="Pfam" id="PF05697">
    <property type="entry name" value="Trigger_N"/>
    <property type="match status" value="1"/>
</dbReference>
<dbReference type="eggNOG" id="ENOG502RZR4">
    <property type="taxonomic scope" value="Eukaryota"/>
</dbReference>
<dbReference type="PANTHER" id="PTHR30560:SF4">
    <property type="entry name" value="OS01G0894700 PROTEIN"/>
    <property type="match status" value="1"/>
</dbReference>
<name>A0A1S2YNC1_CICAR</name>
<dbReference type="GO" id="GO:0043022">
    <property type="term" value="F:ribosome binding"/>
    <property type="evidence" value="ECO:0007669"/>
    <property type="project" value="TreeGrafter"/>
</dbReference>
<evidence type="ECO:0000256" key="1">
    <source>
        <dbReference type="ARBA" id="ARBA00000971"/>
    </source>
</evidence>
<dbReference type="OrthoDB" id="1918792at2759"/>
<keyword evidence="6" id="KW-0413">Isomerase</keyword>
<organism evidence="9 10">
    <name type="scientific">Cicer arietinum</name>
    <name type="common">Chickpea</name>
    <name type="synonym">Garbanzo</name>
    <dbReference type="NCBI Taxonomy" id="3827"/>
    <lineage>
        <taxon>Eukaryota</taxon>
        <taxon>Viridiplantae</taxon>
        <taxon>Streptophyta</taxon>
        <taxon>Embryophyta</taxon>
        <taxon>Tracheophyta</taxon>
        <taxon>Spermatophyta</taxon>
        <taxon>Magnoliopsida</taxon>
        <taxon>eudicotyledons</taxon>
        <taxon>Gunneridae</taxon>
        <taxon>Pentapetalae</taxon>
        <taxon>rosids</taxon>
        <taxon>fabids</taxon>
        <taxon>Fabales</taxon>
        <taxon>Fabaceae</taxon>
        <taxon>Papilionoideae</taxon>
        <taxon>50 kb inversion clade</taxon>
        <taxon>NPAAA clade</taxon>
        <taxon>Hologalegina</taxon>
        <taxon>IRL clade</taxon>
        <taxon>Cicereae</taxon>
        <taxon>Cicer</taxon>
    </lineage>
</organism>
<dbReference type="InterPro" id="IPR008881">
    <property type="entry name" value="Trigger_fac_ribosome-bd_bac"/>
</dbReference>
<comment type="function">
    <text evidence="7">Involved in protein export. Acts as a chaperone by maintaining the newly synthesized protein in an open conformation. Functions as a peptidyl-prolyl cis-trans isomerase.</text>
</comment>
<keyword evidence="9" id="KW-1185">Reference proteome</keyword>
<dbReference type="InterPro" id="IPR036611">
    <property type="entry name" value="Trigger_fac_ribosome-bd_sf"/>
</dbReference>
<comment type="catalytic activity">
    <reaction evidence="1">
        <text>[protein]-peptidylproline (omega=180) = [protein]-peptidylproline (omega=0)</text>
        <dbReference type="Rhea" id="RHEA:16237"/>
        <dbReference type="Rhea" id="RHEA-COMP:10747"/>
        <dbReference type="Rhea" id="RHEA-COMP:10748"/>
        <dbReference type="ChEBI" id="CHEBI:83833"/>
        <dbReference type="ChEBI" id="CHEBI:83834"/>
        <dbReference type="EC" id="5.2.1.8"/>
    </reaction>
</comment>
<protein>
    <recommendedName>
        <fullName evidence="3">peptidylprolyl isomerase</fullName>
        <ecNumber evidence="3">5.2.1.8</ecNumber>
    </recommendedName>
</protein>
<reference evidence="9" key="1">
    <citation type="journal article" date="2013" name="Nat. Biotechnol.">
        <title>Draft genome sequence of chickpea (Cicer arietinum) provides a resource for trait improvement.</title>
        <authorList>
            <person name="Varshney R.K."/>
            <person name="Song C."/>
            <person name="Saxena R.K."/>
            <person name="Azam S."/>
            <person name="Yu S."/>
            <person name="Sharpe A.G."/>
            <person name="Cannon S."/>
            <person name="Baek J."/>
            <person name="Rosen B.D."/>
            <person name="Tar'an B."/>
            <person name="Millan T."/>
            <person name="Zhang X."/>
            <person name="Ramsay L.D."/>
            <person name="Iwata A."/>
            <person name="Wang Y."/>
            <person name="Nelson W."/>
            <person name="Farmer A.D."/>
            <person name="Gaur P.M."/>
            <person name="Soderlund C."/>
            <person name="Penmetsa R.V."/>
            <person name="Xu C."/>
            <person name="Bharti A.K."/>
            <person name="He W."/>
            <person name="Winter P."/>
            <person name="Zhao S."/>
            <person name="Hane J.K."/>
            <person name="Carrasquilla-Garcia N."/>
            <person name="Condie J.A."/>
            <person name="Upadhyaya H.D."/>
            <person name="Luo M.C."/>
            <person name="Thudi M."/>
            <person name="Gowda C.L."/>
            <person name="Singh N.P."/>
            <person name="Lichtenzveig J."/>
            <person name="Gali K.K."/>
            <person name="Rubio J."/>
            <person name="Nadarajan N."/>
            <person name="Dolezel J."/>
            <person name="Bansal K.C."/>
            <person name="Xu X."/>
            <person name="Edwards D."/>
            <person name="Zhang G."/>
            <person name="Kahl G."/>
            <person name="Gil J."/>
            <person name="Singh K.B."/>
            <person name="Datta S.K."/>
            <person name="Jackson S.A."/>
            <person name="Wang J."/>
            <person name="Cook D.R."/>
        </authorList>
    </citation>
    <scope>NUCLEOTIDE SEQUENCE [LARGE SCALE GENOMIC DNA]</scope>
    <source>
        <strain evidence="9">cv. CDC Frontier</strain>
    </source>
</reference>
<keyword evidence="4" id="KW-0697">Rotamase</keyword>
<dbReference type="GO" id="GO:0003755">
    <property type="term" value="F:peptidyl-prolyl cis-trans isomerase activity"/>
    <property type="evidence" value="ECO:0007669"/>
    <property type="project" value="UniProtKB-KW"/>
</dbReference>
<dbReference type="GO" id="GO:0051083">
    <property type="term" value="P:'de novo' cotranslational protein folding"/>
    <property type="evidence" value="ECO:0007669"/>
    <property type="project" value="TreeGrafter"/>
</dbReference>
<evidence type="ECO:0000256" key="6">
    <source>
        <dbReference type="ARBA" id="ARBA00023235"/>
    </source>
</evidence>
<evidence type="ECO:0000256" key="3">
    <source>
        <dbReference type="ARBA" id="ARBA00013194"/>
    </source>
</evidence>
<dbReference type="RefSeq" id="XP_004507365.1">
    <property type="nucleotide sequence ID" value="XM_004507308.3"/>
</dbReference>
<dbReference type="GeneID" id="101506458"/>
<evidence type="ECO:0000259" key="8">
    <source>
        <dbReference type="Pfam" id="PF05697"/>
    </source>
</evidence>
<dbReference type="AlphaFoldDB" id="A0A1S2YNC1"/>
<evidence type="ECO:0000256" key="5">
    <source>
        <dbReference type="ARBA" id="ARBA00023186"/>
    </source>
</evidence>
<dbReference type="GO" id="GO:0044183">
    <property type="term" value="F:protein folding chaperone"/>
    <property type="evidence" value="ECO:0007669"/>
    <property type="project" value="TreeGrafter"/>
</dbReference>
<proteinExistence type="inferred from homology"/>
<dbReference type="PaxDb" id="3827-XP_004507365.1"/>